<dbReference type="AlphaFoldDB" id="A0ABD1EJ58"/>
<accession>A0ABD1EJ58</accession>
<dbReference type="EMBL" id="JBDJPC010000007">
    <property type="protein sequence ID" value="KAL1494569.1"/>
    <property type="molecule type" value="Genomic_DNA"/>
</dbReference>
<comment type="caution">
    <text evidence="1">The sequence shown here is derived from an EMBL/GenBank/DDBJ whole genome shotgun (WGS) entry which is preliminary data.</text>
</comment>
<proteinExistence type="predicted"/>
<organism evidence="1 2">
    <name type="scientific">Hypothenemus hampei</name>
    <name type="common">Coffee berry borer</name>
    <dbReference type="NCBI Taxonomy" id="57062"/>
    <lineage>
        <taxon>Eukaryota</taxon>
        <taxon>Metazoa</taxon>
        <taxon>Ecdysozoa</taxon>
        <taxon>Arthropoda</taxon>
        <taxon>Hexapoda</taxon>
        <taxon>Insecta</taxon>
        <taxon>Pterygota</taxon>
        <taxon>Neoptera</taxon>
        <taxon>Endopterygota</taxon>
        <taxon>Coleoptera</taxon>
        <taxon>Polyphaga</taxon>
        <taxon>Cucujiformia</taxon>
        <taxon>Curculionidae</taxon>
        <taxon>Scolytinae</taxon>
        <taxon>Hypothenemus</taxon>
    </lineage>
</organism>
<evidence type="ECO:0000313" key="1">
    <source>
        <dbReference type="EMBL" id="KAL1494569.1"/>
    </source>
</evidence>
<name>A0ABD1EJ58_HYPHA</name>
<gene>
    <name evidence="1" type="ORF">ABEB36_010146</name>
</gene>
<keyword evidence="2" id="KW-1185">Reference proteome</keyword>
<sequence length="179" mass="20036">MSKLSMVLTPPTLLDAIIFSPANSSWKKEILLFNRTTRPASPKSLPYGEPLWSLTNVKDDWRFTGPLCVNWARSGTQGARYYWLILKIKLQRRVNQNVSLSMKNGAVINKRFIQDHIGIHKSNSHRLNPMDGFFSSKSSCHANNYHCTRSGCVTALAPAGTMKGLTDERTSRSLNPSGI</sequence>
<protein>
    <submittedName>
        <fullName evidence="1">Uncharacterized protein</fullName>
    </submittedName>
</protein>
<evidence type="ECO:0000313" key="2">
    <source>
        <dbReference type="Proteomes" id="UP001566132"/>
    </source>
</evidence>
<dbReference type="Proteomes" id="UP001566132">
    <property type="component" value="Unassembled WGS sequence"/>
</dbReference>
<reference evidence="1 2" key="1">
    <citation type="submission" date="2024-05" db="EMBL/GenBank/DDBJ databases">
        <title>Genetic variation in Jamaican populations of the coffee berry borer (Hypothenemus hampei).</title>
        <authorList>
            <person name="Errbii M."/>
            <person name="Myrie A."/>
        </authorList>
    </citation>
    <scope>NUCLEOTIDE SEQUENCE [LARGE SCALE GENOMIC DNA]</scope>
    <source>
        <strain evidence="1">JA-Hopewell-2020-01-JO</strain>
        <tissue evidence="1">Whole body</tissue>
    </source>
</reference>